<proteinExistence type="predicted"/>
<feature type="repeat" description="TPR" evidence="1">
    <location>
        <begin position="1082"/>
        <end position="1115"/>
    </location>
</feature>
<dbReference type="Gene3D" id="1.25.40.10">
    <property type="entry name" value="Tetratricopeptide repeat domain"/>
    <property type="match status" value="3"/>
</dbReference>
<gene>
    <name evidence="4" type="ORF">N7537_011387</name>
</gene>
<dbReference type="GO" id="GO:0003824">
    <property type="term" value="F:catalytic activity"/>
    <property type="evidence" value="ECO:0007669"/>
    <property type="project" value="InterPro"/>
</dbReference>
<feature type="repeat" description="TPR" evidence="1">
    <location>
        <begin position="1040"/>
        <end position="1073"/>
    </location>
</feature>
<feature type="repeat" description="TPR" evidence="1">
    <location>
        <begin position="1166"/>
        <end position="1199"/>
    </location>
</feature>
<dbReference type="InterPro" id="IPR011990">
    <property type="entry name" value="TPR-like_helical_dom_sf"/>
</dbReference>
<dbReference type="InterPro" id="IPR041664">
    <property type="entry name" value="AAA_16"/>
</dbReference>
<dbReference type="Pfam" id="PF13191">
    <property type="entry name" value="AAA_16"/>
    <property type="match status" value="1"/>
</dbReference>
<dbReference type="EMBL" id="JAQJAE010000006">
    <property type="protein sequence ID" value="KAJ5588709.1"/>
    <property type="molecule type" value="Genomic_DNA"/>
</dbReference>
<dbReference type="RefSeq" id="XP_056747728.1">
    <property type="nucleotide sequence ID" value="XM_056902441.1"/>
</dbReference>
<dbReference type="InterPro" id="IPR027417">
    <property type="entry name" value="P-loop_NTPase"/>
</dbReference>
<dbReference type="PRINTS" id="PR00381">
    <property type="entry name" value="KINESINLIGHT"/>
</dbReference>
<dbReference type="GO" id="GO:0009116">
    <property type="term" value="P:nucleoside metabolic process"/>
    <property type="evidence" value="ECO:0007669"/>
    <property type="project" value="InterPro"/>
</dbReference>
<dbReference type="InterPro" id="IPR053137">
    <property type="entry name" value="NLR-like"/>
</dbReference>
<dbReference type="GeneID" id="81592683"/>
<evidence type="ECO:0000259" key="3">
    <source>
        <dbReference type="Pfam" id="PF13191"/>
    </source>
</evidence>
<organism evidence="4 5">
    <name type="scientific">Penicillium hordei</name>
    <dbReference type="NCBI Taxonomy" id="40994"/>
    <lineage>
        <taxon>Eukaryota</taxon>
        <taxon>Fungi</taxon>
        <taxon>Dikarya</taxon>
        <taxon>Ascomycota</taxon>
        <taxon>Pezizomycotina</taxon>
        <taxon>Eurotiomycetes</taxon>
        <taxon>Eurotiomycetidae</taxon>
        <taxon>Eurotiales</taxon>
        <taxon>Aspergillaceae</taxon>
        <taxon>Penicillium</taxon>
    </lineage>
</organism>
<feature type="repeat" description="TPR" evidence="1">
    <location>
        <begin position="914"/>
        <end position="947"/>
    </location>
</feature>
<dbReference type="InterPro" id="IPR035994">
    <property type="entry name" value="Nucleoside_phosphorylase_sf"/>
</dbReference>
<evidence type="ECO:0000313" key="5">
    <source>
        <dbReference type="Proteomes" id="UP001213799"/>
    </source>
</evidence>
<dbReference type="Gene3D" id="3.40.50.300">
    <property type="entry name" value="P-loop containing nucleotide triphosphate hydrolases"/>
    <property type="match status" value="1"/>
</dbReference>
<name>A0AAD6DLN7_9EURO</name>
<dbReference type="SUPFAM" id="SSF48452">
    <property type="entry name" value="TPR-like"/>
    <property type="match status" value="2"/>
</dbReference>
<dbReference type="GO" id="GO:0043531">
    <property type="term" value="F:ADP binding"/>
    <property type="evidence" value="ECO:0007669"/>
    <property type="project" value="InterPro"/>
</dbReference>
<protein>
    <recommendedName>
        <fullName evidence="6">Nucleoside phosphorylase domain-containing protein</fullName>
    </recommendedName>
</protein>
<dbReference type="PANTHER" id="PTHR46082:SF6">
    <property type="entry name" value="AAA+ ATPASE DOMAIN-CONTAINING PROTEIN-RELATED"/>
    <property type="match status" value="1"/>
</dbReference>
<evidence type="ECO:0000259" key="2">
    <source>
        <dbReference type="Pfam" id="PF01048"/>
    </source>
</evidence>
<dbReference type="SUPFAM" id="SSF52540">
    <property type="entry name" value="P-loop containing nucleoside triphosphate hydrolases"/>
    <property type="match status" value="1"/>
</dbReference>
<dbReference type="InterPro" id="IPR000845">
    <property type="entry name" value="Nucleoside_phosphorylase_d"/>
</dbReference>
<dbReference type="Pfam" id="PF13424">
    <property type="entry name" value="TPR_12"/>
    <property type="match status" value="5"/>
</dbReference>
<feature type="repeat" description="TPR" evidence="1">
    <location>
        <begin position="998"/>
        <end position="1031"/>
    </location>
</feature>
<keyword evidence="5" id="KW-1185">Reference proteome</keyword>
<dbReference type="PANTHER" id="PTHR46082">
    <property type="entry name" value="ATP/GTP-BINDING PROTEIN-RELATED"/>
    <property type="match status" value="1"/>
</dbReference>
<comment type="caution">
    <text evidence="4">The sequence shown here is derived from an EMBL/GenBank/DDBJ whole genome shotgun (WGS) entry which is preliminary data.</text>
</comment>
<evidence type="ECO:0000256" key="1">
    <source>
        <dbReference type="PROSITE-ProRule" id="PRU00339"/>
    </source>
</evidence>
<evidence type="ECO:0008006" key="6">
    <source>
        <dbReference type="Google" id="ProtNLM"/>
    </source>
</evidence>
<accession>A0AAD6DLN7</accession>
<reference evidence="4" key="1">
    <citation type="journal article" date="2023" name="IMA Fungus">
        <title>Comparative genomic study of the Penicillium genus elucidates a diverse pangenome and 15 lateral gene transfer events.</title>
        <authorList>
            <person name="Petersen C."/>
            <person name="Sorensen T."/>
            <person name="Nielsen M.R."/>
            <person name="Sondergaard T.E."/>
            <person name="Sorensen J.L."/>
            <person name="Fitzpatrick D.A."/>
            <person name="Frisvad J.C."/>
            <person name="Nielsen K.L."/>
        </authorList>
    </citation>
    <scope>NUCLEOTIDE SEQUENCE</scope>
    <source>
        <strain evidence="4">IBT 12815</strain>
    </source>
</reference>
<dbReference type="Pfam" id="PF13374">
    <property type="entry name" value="TPR_10"/>
    <property type="match status" value="3"/>
</dbReference>
<feature type="repeat" description="TPR" evidence="1">
    <location>
        <begin position="956"/>
        <end position="989"/>
    </location>
</feature>
<dbReference type="Gene3D" id="3.40.50.1580">
    <property type="entry name" value="Nucleoside phosphorylase domain"/>
    <property type="match status" value="1"/>
</dbReference>
<feature type="repeat" description="TPR" evidence="1">
    <location>
        <begin position="788"/>
        <end position="821"/>
    </location>
</feature>
<feature type="repeat" description="TPR" evidence="1">
    <location>
        <begin position="872"/>
        <end position="905"/>
    </location>
</feature>
<dbReference type="Proteomes" id="UP001213799">
    <property type="component" value="Unassembled WGS sequence"/>
</dbReference>
<dbReference type="SUPFAM" id="SSF53167">
    <property type="entry name" value="Purine and uridine phosphorylases"/>
    <property type="match status" value="1"/>
</dbReference>
<dbReference type="SMART" id="SM00028">
    <property type="entry name" value="TPR"/>
    <property type="match status" value="13"/>
</dbReference>
<feature type="domain" description="Orc1-like AAA ATPase" evidence="3">
    <location>
        <begin position="338"/>
        <end position="459"/>
    </location>
</feature>
<dbReference type="InterPro" id="IPR019734">
    <property type="entry name" value="TPR_rpt"/>
</dbReference>
<dbReference type="PROSITE" id="PS50005">
    <property type="entry name" value="TPR"/>
    <property type="match status" value="10"/>
</dbReference>
<sequence length="1303" mass="143460">MAARASQSHDDYTVGWICALPLEMAAAKLMLDAIHPSLPRQPTDQNTYILGNIGDHNIVIACLPSGAYGNVSAATVAMQLLSSFHSIRFGLMVGIGGGVPSSSADIRLGDIVVSQPADISGGVIQYDLGKALSGGRFQRTGMLNRPPKVLLTALATLQAHHFTEDSRVLDFISDLQGKTTPRRAANFTRPTQEDRLYQAEYDHGASDTCIDCDQSNLTSRSSRDHDEPVIHYGLIASANQVVKDGRRRDQLAQDLGVYCVEMEAAGLMNDFPCLVIRGICDYADSHKNKAWQGYAAVVAAAYAKELVLVVPIDQVETTPTARDTLADSDLTLVPVIENFVGRQDELDNLWQYLQPTNSSSRKVAILHGLGGMGKTQLAIRFARDHKDNFTAIFWLSGKDRDALLRSLSFALNRVPGQLGESGATDDREVEQRARHMLRWLGLEGNSRWLIIFDNIDQYSPLNSTVGNGYDIAELFPAADHGSILITSRLQGLTELGEPFPVRKLDTHHTIRLLLQSSGLSAKNTTRKLEGDSDIFALASRLDGLPLAIILAGAFMRETGTSITEYLKFYRETWSELQLQSSPGRQYQQGNVLQTWMISYLEIKKRDRNAAALLLLLARFDNRDIWYELVESGSHCSDVPVWLERALSSGLAFKVGVKTLIGFSLLESKQQEGSYAMHPVVQDWCLHLASTDENVNSIQLNELALISVGYTVPSSSERYYSALQQRLIPHANYVRYGDLSGEDVALWGAFHSLGNLYSNQGKLKEAEEMYQRALEGYEKALGPDHTSTLTTVNNLGSLYNDQGKLNEAEEMYQRVLEGYEKALGPDHTSTLSTVNNLGLLYSNQGKLNEAEGMYQRATAGYEKALGLDHTSTLMTVNNLGSLYTDQGKLNEAEEMYQRVLEGYEKALGPDHTSTLSTVNNLGLLYSNQGKLNEAEGMYQRALAGYEKALGPDHTSTLSTVNNLGSLYTDQGKLNEAEEMYQRALEGYEKALGPDHTSTLTTVNNLGSLYNDQGKLNEAEEMYQRVLEGYEKALGPDHTSTLSTVNNLGLLYKNQGKLNEAEGMYQRALAGKEKALGPDHTSTLMTVNNLGLLYTDQGKLNEAEGMYQRALAGKEKALGPDHTSTLSTVNNLGLLYKNQGKLNEAEGMYQRALAGKEKALGPDHTSTLMTVNNLGLLYTDQGKLNEAEGMYQRALAGKEKALGPDHTSTLSTVNNLGLLYKDQGKLNEAEGMYQRALAGYEKALGPDHTSTLDIVNNLGILYKNQGKLKDAEEMYQTTPSNSQTVSHLNASKARRAMEKFARWFK</sequence>
<reference evidence="4" key="2">
    <citation type="submission" date="2023-01" db="EMBL/GenBank/DDBJ databases">
        <authorList>
            <person name="Petersen C."/>
        </authorList>
    </citation>
    <scope>NUCLEOTIDE SEQUENCE</scope>
    <source>
        <strain evidence="4">IBT 12815</strain>
    </source>
</reference>
<evidence type="ECO:0000313" key="4">
    <source>
        <dbReference type="EMBL" id="KAJ5588709.1"/>
    </source>
</evidence>
<keyword evidence="1" id="KW-0802">TPR repeat</keyword>
<dbReference type="Pfam" id="PF01048">
    <property type="entry name" value="PNP_UDP_1"/>
    <property type="match status" value="1"/>
</dbReference>
<feature type="repeat" description="TPR" evidence="1">
    <location>
        <begin position="1124"/>
        <end position="1157"/>
    </location>
</feature>
<feature type="domain" description="Nucleoside phosphorylase" evidence="2">
    <location>
        <begin position="14"/>
        <end position="289"/>
    </location>
</feature>
<feature type="repeat" description="TPR" evidence="1">
    <location>
        <begin position="746"/>
        <end position="779"/>
    </location>
</feature>